<dbReference type="PANTHER" id="PTHR33877:SF2">
    <property type="entry name" value="OS07G0170200 PROTEIN"/>
    <property type="match status" value="1"/>
</dbReference>
<dbReference type="GO" id="GO:0004519">
    <property type="term" value="F:endonuclease activity"/>
    <property type="evidence" value="ECO:0007669"/>
    <property type="project" value="InterPro"/>
</dbReference>
<dbReference type="AlphaFoldDB" id="A0A645DTZ9"/>
<dbReference type="PANTHER" id="PTHR33877">
    <property type="entry name" value="SLL1193 PROTEIN"/>
    <property type="match status" value="1"/>
</dbReference>
<accession>A0A645DTZ9</accession>
<comment type="caution">
    <text evidence="2">The sequence shown here is derived from an EMBL/GenBank/DDBJ whole genome shotgun (WGS) entry which is preliminary data.</text>
</comment>
<gene>
    <name evidence="2" type="ORF">SDC9_139885</name>
</gene>
<dbReference type="CDD" id="cd00085">
    <property type="entry name" value="HNHc"/>
    <property type="match status" value="1"/>
</dbReference>
<sequence>MFLKYEKEIKDLNCVGQYNVDNSRYIKIALRKYEKNEIDSLIQYPCTTFKILIFLSCSRMNGNIYSTKSETFWADDAINMLARISNKSGGYYNDKEVWDYLCKVERGKVSNKMRFAIYERDNFICRRCGWNGRNAKNGLEIDHIVPISKGGKSTPDNLQTLCHKCNKLKGSD</sequence>
<name>A0A645DTZ9_9ZZZZ</name>
<dbReference type="Gene3D" id="1.10.30.50">
    <property type="match status" value="1"/>
</dbReference>
<dbReference type="EMBL" id="VSSQ01039649">
    <property type="protein sequence ID" value="MPM92749.1"/>
    <property type="molecule type" value="Genomic_DNA"/>
</dbReference>
<evidence type="ECO:0000313" key="2">
    <source>
        <dbReference type="EMBL" id="MPM92749.1"/>
    </source>
</evidence>
<dbReference type="Pfam" id="PF01844">
    <property type="entry name" value="HNH"/>
    <property type="match status" value="1"/>
</dbReference>
<dbReference type="GO" id="GO:0008270">
    <property type="term" value="F:zinc ion binding"/>
    <property type="evidence" value="ECO:0007669"/>
    <property type="project" value="InterPro"/>
</dbReference>
<organism evidence="2">
    <name type="scientific">bioreactor metagenome</name>
    <dbReference type="NCBI Taxonomy" id="1076179"/>
    <lineage>
        <taxon>unclassified sequences</taxon>
        <taxon>metagenomes</taxon>
        <taxon>ecological metagenomes</taxon>
    </lineage>
</organism>
<reference evidence="2" key="1">
    <citation type="submission" date="2019-08" db="EMBL/GenBank/DDBJ databases">
        <authorList>
            <person name="Kucharzyk K."/>
            <person name="Murdoch R.W."/>
            <person name="Higgins S."/>
            <person name="Loffler F."/>
        </authorList>
    </citation>
    <scope>NUCLEOTIDE SEQUENCE</scope>
</reference>
<dbReference type="GO" id="GO:0003676">
    <property type="term" value="F:nucleic acid binding"/>
    <property type="evidence" value="ECO:0007669"/>
    <property type="project" value="InterPro"/>
</dbReference>
<dbReference type="InterPro" id="IPR002711">
    <property type="entry name" value="HNH"/>
</dbReference>
<dbReference type="SMART" id="SM00507">
    <property type="entry name" value="HNHc"/>
    <property type="match status" value="1"/>
</dbReference>
<dbReference type="InterPro" id="IPR003615">
    <property type="entry name" value="HNH_nuc"/>
</dbReference>
<proteinExistence type="predicted"/>
<feature type="domain" description="HNH nuclease" evidence="1">
    <location>
        <begin position="112"/>
        <end position="167"/>
    </location>
</feature>
<evidence type="ECO:0000259" key="1">
    <source>
        <dbReference type="SMART" id="SM00507"/>
    </source>
</evidence>
<protein>
    <recommendedName>
        <fullName evidence="1">HNH nuclease domain-containing protein</fullName>
    </recommendedName>
</protein>
<dbReference type="InterPro" id="IPR052892">
    <property type="entry name" value="NA-targeting_endonuclease"/>
</dbReference>